<dbReference type="InterPro" id="IPR013538">
    <property type="entry name" value="ASHA1/2-like_C"/>
</dbReference>
<dbReference type="Proteomes" id="UP000040453">
    <property type="component" value="Unassembled WGS sequence"/>
</dbReference>
<reference evidence="3 4" key="1">
    <citation type="submission" date="2014-11" db="EMBL/GenBank/DDBJ databases">
        <authorList>
            <person name="Urmite Genomes Urmite Genomes"/>
        </authorList>
    </citation>
    <scope>NUCLEOTIDE SEQUENCE [LARGE SCALE GENOMIC DNA]</scope>
    <source>
        <strain evidence="3 4">Oc5</strain>
    </source>
</reference>
<evidence type="ECO:0000259" key="2">
    <source>
        <dbReference type="Pfam" id="PF08327"/>
    </source>
</evidence>
<gene>
    <name evidence="3" type="ORF">BN997_02801</name>
</gene>
<dbReference type="Gene3D" id="3.30.530.20">
    <property type="match status" value="1"/>
</dbReference>
<dbReference type="SUPFAM" id="SSF55961">
    <property type="entry name" value="Bet v1-like"/>
    <property type="match status" value="1"/>
</dbReference>
<dbReference type="EMBL" id="CDGG01000001">
    <property type="protein sequence ID" value="CEI82913.1"/>
    <property type="molecule type" value="Genomic_DNA"/>
</dbReference>
<keyword evidence="4" id="KW-1185">Reference proteome</keyword>
<dbReference type="InterPro" id="IPR023393">
    <property type="entry name" value="START-like_dom_sf"/>
</dbReference>
<evidence type="ECO:0000313" key="4">
    <source>
        <dbReference type="Proteomes" id="UP000040453"/>
    </source>
</evidence>
<comment type="similarity">
    <text evidence="1">Belongs to the AHA1 family.</text>
</comment>
<dbReference type="AlphaFoldDB" id="A0A0A1MIL6"/>
<dbReference type="RefSeq" id="WP_042533000.1">
    <property type="nucleotide sequence ID" value="NZ_CAXOIH010000011.1"/>
</dbReference>
<accession>A0A0A1MIL6</accession>
<protein>
    <recommendedName>
        <fullName evidence="2">Activator of Hsp90 ATPase homologue 1/2-like C-terminal domain-containing protein</fullName>
    </recommendedName>
</protein>
<proteinExistence type="inferred from homology"/>
<organism evidence="3 4">
    <name type="scientific">Oceanobacillus oncorhynchi</name>
    <dbReference type="NCBI Taxonomy" id="545501"/>
    <lineage>
        <taxon>Bacteria</taxon>
        <taxon>Bacillati</taxon>
        <taxon>Bacillota</taxon>
        <taxon>Bacilli</taxon>
        <taxon>Bacillales</taxon>
        <taxon>Bacillaceae</taxon>
        <taxon>Oceanobacillus</taxon>
    </lineage>
</organism>
<dbReference type="Pfam" id="PF08327">
    <property type="entry name" value="AHSA1"/>
    <property type="match status" value="1"/>
</dbReference>
<evidence type="ECO:0000313" key="3">
    <source>
        <dbReference type="EMBL" id="CEI82913.1"/>
    </source>
</evidence>
<dbReference type="CDD" id="cd07814">
    <property type="entry name" value="SRPBCC_CalC_Aha1-like"/>
    <property type="match status" value="1"/>
</dbReference>
<evidence type="ECO:0000256" key="1">
    <source>
        <dbReference type="ARBA" id="ARBA00006817"/>
    </source>
</evidence>
<sequence length="147" mass="16709">MEKQLIVTEEITIHASLEKVWEVLTLPKYVAQWDELPEDYPSEPMTEGSKVVWDLPNGEQSITTIIKAEKERELIIDLHGTGWKFKPEPGEVAYRYLLEPAGNHTKLVIEIGDFSLLDQGKDYYDASVDFAKESSNVIKALAENESK</sequence>
<name>A0A0A1MIL6_9BACI</name>
<dbReference type="OrthoDB" id="2355173at2"/>
<feature type="domain" description="Activator of Hsp90 ATPase homologue 1/2-like C-terminal" evidence="2">
    <location>
        <begin position="15"/>
        <end position="111"/>
    </location>
</feature>
<dbReference type="STRING" id="545501.BN997_02801"/>